<dbReference type="AlphaFoldDB" id="A0A7J5YGS9"/>
<evidence type="ECO:0000256" key="1">
    <source>
        <dbReference type="SAM" id="MobiDB-lite"/>
    </source>
</evidence>
<evidence type="ECO:0000313" key="2">
    <source>
        <dbReference type="EMBL" id="KAF3848684.1"/>
    </source>
</evidence>
<name>A0A7J5YGS9_DISMA</name>
<organism evidence="2 3">
    <name type="scientific">Dissostichus mawsoni</name>
    <name type="common">Antarctic cod</name>
    <dbReference type="NCBI Taxonomy" id="36200"/>
    <lineage>
        <taxon>Eukaryota</taxon>
        <taxon>Metazoa</taxon>
        <taxon>Chordata</taxon>
        <taxon>Craniata</taxon>
        <taxon>Vertebrata</taxon>
        <taxon>Euteleostomi</taxon>
        <taxon>Actinopterygii</taxon>
        <taxon>Neopterygii</taxon>
        <taxon>Teleostei</taxon>
        <taxon>Neoteleostei</taxon>
        <taxon>Acanthomorphata</taxon>
        <taxon>Eupercaria</taxon>
        <taxon>Perciformes</taxon>
        <taxon>Notothenioidei</taxon>
        <taxon>Nototheniidae</taxon>
        <taxon>Dissostichus</taxon>
    </lineage>
</organism>
<sequence>MSVLFLLFSSSHGFDPADPPGQLNSQQSVDLPPQGLPGETLAHLTDLKQGTEMREKGAFLSRRSEDFWYLRISINARVPGRNLLFLGDTGGCAGKQIQRVTEDPRSDGFSYELLRLLQLNREKQEENKKVSQLKRHLYESIGAHLVGLWDIFTKVVKYDDLGVQLLGQSRLVEPAVATVPLTASSVQHLDGGRAAVRLIRNLRHRSVQTQSEDAPLDGPNRLFVGLI</sequence>
<accession>A0A7J5YGS9</accession>
<protein>
    <submittedName>
        <fullName evidence="2">Uncharacterized protein</fullName>
    </submittedName>
</protein>
<proteinExistence type="predicted"/>
<comment type="caution">
    <text evidence="2">The sequence shown here is derived from an EMBL/GenBank/DDBJ whole genome shotgun (WGS) entry which is preliminary data.</text>
</comment>
<keyword evidence="3" id="KW-1185">Reference proteome</keyword>
<dbReference type="EMBL" id="JAAKFY010000012">
    <property type="protein sequence ID" value="KAF3848684.1"/>
    <property type="molecule type" value="Genomic_DNA"/>
</dbReference>
<gene>
    <name evidence="2" type="ORF">F7725_015181</name>
</gene>
<feature type="region of interest" description="Disordered" evidence="1">
    <location>
        <begin position="16"/>
        <end position="36"/>
    </location>
</feature>
<dbReference type="Proteomes" id="UP000518266">
    <property type="component" value="Unassembled WGS sequence"/>
</dbReference>
<reference evidence="2 3" key="1">
    <citation type="submission" date="2020-03" db="EMBL/GenBank/DDBJ databases">
        <title>Dissostichus mawsoni Genome sequencing and assembly.</title>
        <authorList>
            <person name="Park H."/>
        </authorList>
    </citation>
    <scope>NUCLEOTIDE SEQUENCE [LARGE SCALE GENOMIC DNA]</scope>
    <source>
        <strain evidence="2">DM0001</strain>
        <tissue evidence="2">Muscle</tissue>
    </source>
</reference>
<evidence type="ECO:0000313" key="3">
    <source>
        <dbReference type="Proteomes" id="UP000518266"/>
    </source>
</evidence>